<evidence type="ECO:0000313" key="2">
    <source>
        <dbReference type="EMBL" id="OAD71345.1"/>
    </source>
</evidence>
<keyword evidence="1" id="KW-0175">Coiled coil</keyword>
<dbReference type="OrthoDB" id="10256309at2759"/>
<dbReference type="RefSeq" id="XP_018289385.1">
    <property type="nucleotide sequence ID" value="XM_018438592.1"/>
</dbReference>
<name>A0A162WX56_PHYB8</name>
<gene>
    <name evidence="2" type="ORF">PHYBLDRAFT_182223</name>
</gene>
<organism evidence="2 3">
    <name type="scientific">Phycomyces blakesleeanus (strain ATCC 8743b / DSM 1359 / FGSC 10004 / NBRC 33097 / NRRL 1555)</name>
    <dbReference type="NCBI Taxonomy" id="763407"/>
    <lineage>
        <taxon>Eukaryota</taxon>
        <taxon>Fungi</taxon>
        <taxon>Fungi incertae sedis</taxon>
        <taxon>Mucoromycota</taxon>
        <taxon>Mucoromycotina</taxon>
        <taxon>Mucoromycetes</taxon>
        <taxon>Mucorales</taxon>
        <taxon>Phycomycetaceae</taxon>
        <taxon>Phycomyces</taxon>
    </lineage>
</organism>
<dbReference type="STRING" id="763407.A0A162WX56"/>
<accession>A0A162WX56</accession>
<reference evidence="3" key="1">
    <citation type="submission" date="2015-06" db="EMBL/GenBank/DDBJ databases">
        <title>Expansion of signal transduction pathways in fungi by whole-genome duplication.</title>
        <authorList>
            <consortium name="DOE Joint Genome Institute"/>
            <person name="Corrochano L.M."/>
            <person name="Kuo A."/>
            <person name="Marcet-Houben M."/>
            <person name="Polaino S."/>
            <person name="Salamov A."/>
            <person name="Villalobos J.M."/>
            <person name="Alvarez M.I."/>
            <person name="Avalos J."/>
            <person name="Benito E.P."/>
            <person name="Benoit I."/>
            <person name="Burger G."/>
            <person name="Camino L.P."/>
            <person name="Canovas D."/>
            <person name="Cerda-Olmedo E."/>
            <person name="Cheng J.-F."/>
            <person name="Dominguez A."/>
            <person name="Elias M."/>
            <person name="Eslava A.P."/>
            <person name="Glaser F."/>
            <person name="Grimwood J."/>
            <person name="Gutierrez G."/>
            <person name="Heitman J."/>
            <person name="Henrissat B."/>
            <person name="Iturriaga E.A."/>
            <person name="Lang B.F."/>
            <person name="Lavin J.L."/>
            <person name="Lee S."/>
            <person name="Li W."/>
            <person name="Lindquist E."/>
            <person name="Lopez-Garcia S."/>
            <person name="Luque E.M."/>
            <person name="Marcos A.T."/>
            <person name="Martin J."/>
            <person name="McCluskey K."/>
            <person name="Medina H.R."/>
            <person name="Miralles-Duran A."/>
            <person name="Miyazaki A."/>
            <person name="Munoz-Torres E."/>
            <person name="Oguiza J.A."/>
            <person name="Ohm R."/>
            <person name="Olmedo M."/>
            <person name="Orejas M."/>
            <person name="Ortiz-Castellanos L."/>
            <person name="Pisabarro A.G."/>
            <person name="Rodriguez-Romero J."/>
            <person name="Ruiz-Herrera J."/>
            <person name="Ruiz-Vazquez R."/>
            <person name="Sanz C."/>
            <person name="Schackwitz W."/>
            <person name="Schmutz J."/>
            <person name="Shahriari M."/>
            <person name="Shelest E."/>
            <person name="Silva-Franco F."/>
            <person name="Soanes D."/>
            <person name="Syed K."/>
            <person name="Tagua V.G."/>
            <person name="Talbot N.J."/>
            <person name="Thon M."/>
            <person name="De vries R.P."/>
            <person name="Wiebenga A."/>
            <person name="Yadav J.S."/>
            <person name="Braun E.L."/>
            <person name="Baker S."/>
            <person name="Garre V."/>
            <person name="Horwitz B."/>
            <person name="Torres-Martinez S."/>
            <person name="Idnurm A."/>
            <person name="Herrera-Estrella A."/>
            <person name="Gabaldon T."/>
            <person name="Grigoriev I.V."/>
        </authorList>
    </citation>
    <scope>NUCLEOTIDE SEQUENCE [LARGE SCALE GENOMIC DNA]</scope>
    <source>
        <strain evidence="3">NRRL 1555(-)</strain>
    </source>
</reference>
<keyword evidence="3" id="KW-1185">Reference proteome</keyword>
<dbReference type="Proteomes" id="UP000077315">
    <property type="component" value="Unassembled WGS sequence"/>
</dbReference>
<feature type="coiled-coil region" evidence="1">
    <location>
        <begin position="94"/>
        <end position="182"/>
    </location>
</feature>
<dbReference type="VEuPathDB" id="FungiDB:PHYBLDRAFT_182223"/>
<dbReference type="EMBL" id="KV440986">
    <property type="protein sequence ID" value="OAD71345.1"/>
    <property type="molecule type" value="Genomic_DNA"/>
</dbReference>
<dbReference type="GeneID" id="28999498"/>
<protein>
    <submittedName>
        <fullName evidence="2">Uncharacterized protein</fullName>
    </submittedName>
</protein>
<evidence type="ECO:0000256" key="1">
    <source>
        <dbReference type="SAM" id="Coils"/>
    </source>
</evidence>
<dbReference type="InParanoid" id="A0A162WX56"/>
<evidence type="ECO:0000313" key="3">
    <source>
        <dbReference type="Proteomes" id="UP000077315"/>
    </source>
</evidence>
<sequence>MTTIKPAQLSALEDLTHAVAGLVHVEEPCLKTIETIRHLEMEKKPLQKNLEEKTTKLTYWKKEEININSWSIQWFFLSITCEVKAELERVRKHMKKDEELVREATSLVEEVDERIRDVERQNEKNEVDYRSLKNHREDLTELLDELLKGQDFGTEASLRKEIDDLEKEIEEAIESYNNLDRVRVCLTTADTALLEAILDLRQSNKEKEIGEGNVYFPQIAYDAIKEARELCKSLPPIQAPDKLEENDENTKAFYSPVQRYLWSVRRQLELLLEWCDKHSLDLVAVQTAKRLASGEKIDEWNRERRRLVKQVIL</sequence>
<proteinExistence type="predicted"/>
<dbReference type="AlphaFoldDB" id="A0A162WX56"/>